<name>A0ABM5YQK7_9ALTE</name>
<evidence type="ECO:0000256" key="1">
    <source>
        <dbReference type="ARBA" id="ARBA00004167"/>
    </source>
</evidence>
<evidence type="ECO:0000256" key="3">
    <source>
        <dbReference type="ARBA" id="ARBA00022692"/>
    </source>
</evidence>
<dbReference type="InterPro" id="IPR012902">
    <property type="entry name" value="N_methyl_site"/>
</dbReference>
<dbReference type="RefSeq" id="WP_061093774.1">
    <property type="nucleotide sequence ID" value="NZ_CP013927.1"/>
</dbReference>
<keyword evidence="5 6" id="KW-0472">Membrane</keyword>
<geneLocation type="plasmid" evidence="7 8">
    <name>pASTE61-200</name>
</geneLocation>
<keyword evidence="2" id="KW-0488">Methylation</keyword>
<keyword evidence="7" id="KW-0614">Plasmid</keyword>
<dbReference type="Proteomes" id="UP000056750">
    <property type="component" value="Plasmid pASTE61-200"/>
</dbReference>
<organism evidence="7 8">
    <name type="scientific">Alteromonas stellipolaris</name>
    <dbReference type="NCBI Taxonomy" id="233316"/>
    <lineage>
        <taxon>Bacteria</taxon>
        <taxon>Pseudomonadati</taxon>
        <taxon>Pseudomonadota</taxon>
        <taxon>Gammaproteobacteria</taxon>
        <taxon>Alteromonadales</taxon>
        <taxon>Alteromonadaceae</taxon>
        <taxon>Alteromonas/Salinimonas group</taxon>
        <taxon>Alteromonas</taxon>
    </lineage>
</organism>
<protein>
    <recommendedName>
        <fullName evidence="9">Prepilin-type N-terminal cleavage/methylation domain-containing protein</fullName>
    </recommendedName>
</protein>
<dbReference type="Pfam" id="PF07963">
    <property type="entry name" value="N_methyl"/>
    <property type="match status" value="1"/>
</dbReference>
<evidence type="ECO:0000256" key="4">
    <source>
        <dbReference type="ARBA" id="ARBA00022989"/>
    </source>
</evidence>
<feature type="transmembrane region" description="Helical" evidence="6">
    <location>
        <begin position="12"/>
        <end position="34"/>
    </location>
</feature>
<keyword evidence="8" id="KW-1185">Reference proteome</keyword>
<evidence type="ECO:0008006" key="9">
    <source>
        <dbReference type="Google" id="ProtNLM"/>
    </source>
</evidence>
<dbReference type="NCBIfam" id="TIGR02532">
    <property type="entry name" value="IV_pilin_GFxxxE"/>
    <property type="match status" value="1"/>
</dbReference>
<comment type="subcellular location">
    <subcellularLocation>
        <location evidence="1">Membrane</location>
        <topology evidence="1">Single-pass membrane protein</topology>
    </subcellularLocation>
</comment>
<evidence type="ECO:0000256" key="6">
    <source>
        <dbReference type="SAM" id="Phobius"/>
    </source>
</evidence>
<dbReference type="SUPFAM" id="SSF54523">
    <property type="entry name" value="Pili subunits"/>
    <property type="match status" value="1"/>
</dbReference>
<dbReference type="Gene3D" id="3.30.700.10">
    <property type="entry name" value="Glycoprotein, Type 4 Pilin"/>
    <property type="match status" value="1"/>
</dbReference>
<dbReference type="PANTHER" id="PTHR30093:SF44">
    <property type="entry name" value="TYPE II SECRETION SYSTEM CORE PROTEIN G"/>
    <property type="match status" value="1"/>
</dbReference>
<keyword evidence="3 6" id="KW-0812">Transmembrane</keyword>
<keyword evidence="4 6" id="KW-1133">Transmembrane helix</keyword>
<proteinExistence type="predicted"/>
<evidence type="ECO:0000313" key="7">
    <source>
        <dbReference type="EMBL" id="AMJ76735.1"/>
    </source>
</evidence>
<accession>A0ABM5YQK7</accession>
<dbReference type="PRINTS" id="PR00813">
    <property type="entry name" value="BCTERIALGSPG"/>
</dbReference>
<dbReference type="PANTHER" id="PTHR30093">
    <property type="entry name" value="GENERAL SECRETION PATHWAY PROTEIN G"/>
    <property type="match status" value="1"/>
</dbReference>
<dbReference type="InterPro" id="IPR045584">
    <property type="entry name" value="Pilin-like"/>
</dbReference>
<sequence>MKKLQKTFKNAKGFTLIELMIVIAIMGILAAIAYPTIVENLGSGKATAAMDQVRAIRTAATKYAPVNGDMTDVSIQELVDNGLLPEDWADGSSVNPWAGDVSVSVDSSDVTRFAVSTDNIPEDTDGANMVRTMEDEAASNTTPSYSGGSFSITFAIN</sequence>
<dbReference type="InterPro" id="IPR000983">
    <property type="entry name" value="Bac_GSPG_pilin"/>
</dbReference>
<evidence type="ECO:0000256" key="2">
    <source>
        <dbReference type="ARBA" id="ARBA00022481"/>
    </source>
</evidence>
<evidence type="ECO:0000313" key="8">
    <source>
        <dbReference type="Proteomes" id="UP000056750"/>
    </source>
</evidence>
<gene>
    <name evidence="7" type="ORF">AVL57_00920</name>
</gene>
<reference evidence="7 8" key="1">
    <citation type="submission" date="2015-12" db="EMBL/GenBank/DDBJ databases">
        <title>Intraspecies pangenome expansion in the marine bacterium Alteromonas.</title>
        <authorList>
            <person name="Lopez-Perez M."/>
            <person name="Rodriguez-Valera F."/>
        </authorList>
    </citation>
    <scope>NUCLEOTIDE SEQUENCE [LARGE SCALE GENOMIC DNA]</scope>
    <source>
        <strain evidence="7 8">LMG 21861</strain>
        <plasmid evidence="7 8">pASTE61-200</plasmid>
    </source>
</reference>
<dbReference type="EMBL" id="CP013927">
    <property type="protein sequence ID" value="AMJ76735.1"/>
    <property type="molecule type" value="Genomic_DNA"/>
</dbReference>
<dbReference type="PROSITE" id="PS00409">
    <property type="entry name" value="PROKAR_NTER_METHYL"/>
    <property type="match status" value="1"/>
</dbReference>
<evidence type="ECO:0000256" key="5">
    <source>
        <dbReference type="ARBA" id="ARBA00023136"/>
    </source>
</evidence>